<name>A0ABN8IGT5_9NEOP</name>
<dbReference type="CDD" id="cd17062">
    <property type="entry name" value="Ubl_NUB1"/>
    <property type="match status" value="1"/>
</dbReference>
<proteinExistence type="predicted"/>
<dbReference type="Pfam" id="PF22562">
    <property type="entry name" value="UBA_7"/>
    <property type="match status" value="1"/>
</dbReference>
<dbReference type="Gene3D" id="3.10.20.90">
    <property type="entry name" value="Phosphatidylinositol 3-kinase Catalytic Subunit, Chain A, domain 1"/>
    <property type="match status" value="1"/>
</dbReference>
<evidence type="ECO:0000313" key="4">
    <source>
        <dbReference type="EMBL" id="CAH2055586.1"/>
    </source>
</evidence>
<dbReference type="Proteomes" id="UP000837857">
    <property type="component" value="Chromosome 22"/>
</dbReference>
<dbReference type="PROSITE" id="PS50030">
    <property type="entry name" value="UBA"/>
    <property type="match status" value="3"/>
</dbReference>
<dbReference type="Pfam" id="PF00627">
    <property type="entry name" value="UBA"/>
    <property type="match status" value="1"/>
</dbReference>
<evidence type="ECO:0000256" key="2">
    <source>
        <dbReference type="SAM" id="MobiDB-lite"/>
    </source>
</evidence>
<keyword evidence="1" id="KW-0175">Coiled coil</keyword>
<protein>
    <recommendedName>
        <fullName evidence="3">UBA domain-containing protein</fullName>
    </recommendedName>
</protein>
<dbReference type="InterPro" id="IPR041207">
    <property type="entry name" value="NUB1_ubiquitin-like_dom"/>
</dbReference>
<dbReference type="SMART" id="SM00165">
    <property type="entry name" value="UBA"/>
    <property type="match status" value="3"/>
</dbReference>
<dbReference type="CDD" id="cd14291">
    <property type="entry name" value="UBA1_NUB1_like"/>
    <property type="match status" value="1"/>
</dbReference>
<dbReference type="InterPro" id="IPR029071">
    <property type="entry name" value="Ubiquitin-like_domsf"/>
</dbReference>
<dbReference type="Pfam" id="PF18037">
    <property type="entry name" value="Ubiquitin_5"/>
    <property type="match status" value="1"/>
</dbReference>
<dbReference type="InterPro" id="IPR009060">
    <property type="entry name" value="UBA-like_sf"/>
</dbReference>
<dbReference type="PANTHER" id="PTHR12948:SF3">
    <property type="entry name" value="NEDD8 ULTIMATE BUSTER 1"/>
    <property type="match status" value="1"/>
</dbReference>
<keyword evidence="5" id="KW-1185">Reference proteome</keyword>
<dbReference type="Gene3D" id="1.10.8.10">
    <property type="entry name" value="DNA helicase RuvA subunit, C-terminal domain"/>
    <property type="match status" value="3"/>
</dbReference>
<organism evidence="4 5">
    <name type="scientific">Iphiclides podalirius</name>
    <name type="common">scarce swallowtail</name>
    <dbReference type="NCBI Taxonomy" id="110791"/>
    <lineage>
        <taxon>Eukaryota</taxon>
        <taxon>Metazoa</taxon>
        <taxon>Ecdysozoa</taxon>
        <taxon>Arthropoda</taxon>
        <taxon>Hexapoda</taxon>
        <taxon>Insecta</taxon>
        <taxon>Pterygota</taxon>
        <taxon>Neoptera</taxon>
        <taxon>Endopterygota</taxon>
        <taxon>Lepidoptera</taxon>
        <taxon>Glossata</taxon>
        <taxon>Ditrysia</taxon>
        <taxon>Papilionoidea</taxon>
        <taxon>Papilionidae</taxon>
        <taxon>Papilioninae</taxon>
        <taxon>Iphiclides</taxon>
    </lineage>
</organism>
<dbReference type="EMBL" id="OW152834">
    <property type="protein sequence ID" value="CAH2055586.1"/>
    <property type="molecule type" value="Genomic_DNA"/>
</dbReference>
<feature type="coiled-coil region" evidence="1">
    <location>
        <begin position="338"/>
        <end position="365"/>
    </location>
</feature>
<evidence type="ECO:0000259" key="3">
    <source>
        <dbReference type="PROSITE" id="PS50030"/>
    </source>
</evidence>
<dbReference type="PANTHER" id="PTHR12948">
    <property type="entry name" value="NEDD8 ULTIMATE BUSTER-1 BS4 PROTEIN"/>
    <property type="match status" value="1"/>
</dbReference>
<dbReference type="CDD" id="cd14270">
    <property type="entry name" value="UBA"/>
    <property type="match status" value="1"/>
</dbReference>
<accession>A0ABN8IGT5</accession>
<feature type="region of interest" description="Disordered" evidence="2">
    <location>
        <begin position="540"/>
        <end position="567"/>
    </location>
</feature>
<reference evidence="4" key="1">
    <citation type="submission" date="2022-03" db="EMBL/GenBank/DDBJ databases">
        <authorList>
            <person name="Martin H S."/>
        </authorList>
    </citation>
    <scope>NUCLEOTIDE SEQUENCE</scope>
</reference>
<dbReference type="InterPro" id="IPR039749">
    <property type="entry name" value="NUB1"/>
</dbReference>
<dbReference type="SUPFAM" id="SSF54236">
    <property type="entry name" value="Ubiquitin-like"/>
    <property type="match status" value="1"/>
</dbReference>
<feature type="non-terminal residue" evidence="4">
    <location>
        <position position="607"/>
    </location>
</feature>
<evidence type="ECO:0000313" key="5">
    <source>
        <dbReference type="Proteomes" id="UP000837857"/>
    </source>
</evidence>
<dbReference type="InterPro" id="IPR015940">
    <property type="entry name" value="UBA"/>
</dbReference>
<feature type="domain" description="UBA" evidence="3">
    <location>
        <begin position="495"/>
        <end position="535"/>
    </location>
</feature>
<dbReference type="SUPFAM" id="SSF46934">
    <property type="entry name" value="UBA-like"/>
    <property type="match status" value="3"/>
</dbReference>
<sequence>METTLQHEDLLIKLRGKLNDGKIKLWEPPFSNSSDVLSESLQELAKKYAVDLSLDQEMVLNALRELQLHSMERVKANDEFKETGLATFRIKVTAPKEKPGMLKIQKMLTSPGSDLISAVATEVGIEESRLKIICNGKIIKPNLSLMEQNLKNGTLLMALVLDTTPEEVRKEEDMYNQMKTTRDDATLLSEYVNKVADGDEYIKLEDQSGKTVELPKAERKSLLVGLALHERGRAAIKQKDYSLALILLLEADRQFSECRSSLLQTVDNWGILQLDIAWCYAGLRSVGGAADAARRLEAAERALSNSYGRDQQRLLQVKGTAANERVLLMRLYLLQGIVAFHQNRRAEARSLLEKAESELNTLRVDEEAVGRLMELGWSRTQARLGLRGAAGDPDRAHLQLAALAEQRAQARERHRRERQLRLLGECADGTPVDPSGVRSLVEMGFPRGRAVRALRLANNSVADAVTTLQQRVELLEDALGSGSSTGSSEEAPPAQIDQKLVAELESMGYNIEEVKAVLKMCNYHVETAVEMLMAKEDPFSDDDAAKPSTSSGGAARSKLKQEREIKRKERDLALQRLSKAIRTDEDDYLDTSLLEEEQYLAEYKSLL</sequence>
<evidence type="ECO:0000256" key="1">
    <source>
        <dbReference type="SAM" id="Coils"/>
    </source>
</evidence>
<feature type="domain" description="UBA" evidence="3">
    <location>
        <begin position="363"/>
        <end position="396"/>
    </location>
</feature>
<feature type="domain" description="UBA" evidence="3">
    <location>
        <begin position="431"/>
        <end position="471"/>
    </location>
</feature>
<gene>
    <name evidence="4" type="ORF">IPOD504_LOCUS8927</name>
</gene>